<dbReference type="PROSITE" id="PS00086">
    <property type="entry name" value="CYTOCHROME_P450"/>
    <property type="match status" value="1"/>
</dbReference>
<keyword evidence="5 9" id="KW-0560">Oxidoreductase</keyword>
<dbReference type="Gene3D" id="1.10.630.10">
    <property type="entry name" value="Cytochrome P450"/>
    <property type="match status" value="1"/>
</dbReference>
<dbReference type="EMBL" id="VUOA01000016">
    <property type="protein sequence ID" value="KAA2238015.1"/>
    <property type="molecule type" value="Genomic_DNA"/>
</dbReference>
<reference evidence="10 11" key="2">
    <citation type="submission" date="2019-09" db="EMBL/GenBank/DDBJ databases">
        <authorList>
            <person name="Jin C."/>
        </authorList>
    </citation>
    <scope>NUCLEOTIDE SEQUENCE [LARGE SCALE GENOMIC DNA]</scope>
    <source>
        <strain evidence="10 11">BN140002</strain>
    </source>
</reference>
<dbReference type="SUPFAM" id="SSF48264">
    <property type="entry name" value="Cytochrome P450"/>
    <property type="match status" value="1"/>
</dbReference>
<dbReference type="FunFam" id="1.10.630.10:FF:000018">
    <property type="entry name" value="Cytochrome P450 monooxygenase"/>
    <property type="match status" value="1"/>
</dbReference>
<keyword evidence="11" id="KW-1185">Reference proteome</keyword>
<comment type="caution">
    <text evidence="10">The sequence shown here is derived from an EMBL/GenBank/DDBJ whole genome shotgun (WGS) entry which is preliminary data.</text>
</comment>
<dbReference type="RefSeq" id="WP_149816347.1">
    <property type="nucleotide sequence ID" value="NZ_VUOA01000016.1"/>
</dbReference>
<dbReference type="CDD" id="cd20625">
    <property type="entry name" value="CYP164-like"/>
    <property type="match status" value="1"/>
</dbReference>
<evidence type="ECO:0000256" key="7">
    <source>
        <dbReference type="ARBA" id="ARBA00023033"/>
    </source>
</evidence>
<name>A0A5B2VGH3_9HYPH</name>
<comment type="function">
    <text evidence="8">Cytochromes P450 are a group of heme-thiolate monooxygenases. They oxidize a variety of structurally unrelated compounds, including steroids, fatty acids, and xenobiotics.</text>
</comment>
<dbReference type="PANTHER" id="PTHR46696">
    <property type="entry name" value="P450, PUTATIVE (EUROFUNG)-RELATED"/>
    <property type="match status" value="1"/>
</dbReference>
<dbReference type="Pfam" id="PF00067">
    <property type="entry name" value="p450"/>
    <property type="match status" value="1"/>
</dbReference>
<reference evidence="10 11" key="1">
    <citation type="submission" date="2019-09" db="EMBL/GenBank/DDBJ databases">
        <title>Salinarimonas rosea gen. nov., sp. nov., a new member of the a-2 subgroup of the Proteobacteria.</title>
        <authorList>
            <person name="Liu J."/>
        </authorList>
    </citation>
    <scope>NUCLEOTIDE SEQUENCE [LARGE SCALE GENOMIC DNA]</scope>
    <source>
        <strain evidence="10 11">BN140002</strain>
    </source>
</reference>
<evidence type="ECO:0000256" key="5">
    <source>
        <dbReference type="ARBA" id="ARBA00023002"/>
    </source>
</evidence>
<organism evidence="10 11">
    <name type="scientific">Salinarimonas soli</name>
    <dbReference type="NCBI Taxonomy" id="1638099"/>
    <lineage>
        <taxon>Bacteria</taxon>
        <taxon>Pseudomonadati</taxon>
        <taxon>Pseudomonadota</taxon>
        <taxon>Alphaproteobacteria</taxon>
        <taxon>Hyphomicrobiales</taxon>
        <taxon>Salinarimonadaceae</taxon>
        <taxon>Salinarimonas</taxon>
    </lineage>
</organism>
<evidence type="ECO:0000256" key="4">
    <source>
        <dbReference type="ARBA" id="ARBA00022723"/>
    </source>
</evidence>
<dbReference type="AlphaFoldDB" id="A0A5B2VGH3"/>
<evidence type="ECO:0000256" key="8">
    <source>
        <dbReference type="ARBA" id="ARBA00043906"/>
    </source>
</evidence>
<dbReference type="InterPro" id="IPR002397">
    <property type="entry name" value="Cyt_P450_B"/>
</dbReference>
<accession>A0A5B2VGH3</accession>
<dbReference type="GO" id="GO:0020037">
    <property type="term" value="F:heme binding"/>
    <property type="evidence" value="ECO:0007669"/>
    <property type="project" value="InterPro"/>
</dbReference>
<sequence>MASDDSPALDPLSPAFAWDPYPAYARLRARPEPVYDPLTDTFLVARFADVAAIARDPTMVRAPEAVMSPEEVAERRRRENWHDMPFHARFVQFSLLDSDGPVHDRLRRLVLGWFTPSLMGLQRPAIEAVVDTLVDGFAGGGEIEFIEDVAARVPGRVIGRVLGVPDADGPRLRRWSEDIVQFFDVDRSDARKALAEATTREFHDYLVAALDERRARPRGDVLSRLAAAEAAGRASRDEAISTAMLILMAGHGSTIDVLGTALHALLRFPDEMRRLREDPALAPSAVQEMLRFESPLPFFHRYATRETEVGGRVFPRGTRFGLLYGAANRDPQAFPEPDRFDVGRAPNRHLAFGGGPHLCLGLHLARLELDVVFTTLLRRFREIAPTGPEPVYKTGLSVRGLRALPVALRPA</sequence>
<dbReference type="GO" id="GO:0016705">
    <property type="term" value="F:oxidoreductase activity, acting on paired donors, with incorporation or reduction of molecular oxygen"/>
    <property type="evidence" value="ECO:0007669"/>
    <property type="project" value="InterPro"/>
</dbReference>
<dbReference type="InterPro" id="IPR036396">
    <property type="entry name" value="Cyt_P450_sf"/>
</dbReference>
<evidence type="ECO:0000256" key="3">
    <source>
        <dbReference type="ARBA" id="ARBA00022617"/>
    </source>
</evidence>
<evidence type="ECO:0000313" key="11">
    <source>
        <dbReference type="Proteomes" id="UP000323142"/>
    </source>
</evidence>
<dbReference type="PRINTS" id="PR00385">
    <property type="entry name" value="P450"/>
</dbReference>
<comment type="similarity">
    <text evidence="2 9">Belongs to the cytochrome P450 family.</text>
</comment>
<dbReference type="GO" id="GO:0005506">
    <property type="term" value="F:iron ion binding"/>
    <property type="evidence" value="ECO:0007669"/>
    <property type="project" value="InterPro"/>
</dbReference>
<evidence type="ECO:0000256" key="2">
    <source>
        <dbReference type="ARBA" id="ARBA00010617"/>
    </source>
</evidence>
<dbReference type="Proteomes" id="UP000323142">
    <property type="component" value="Unassembled WGS sequence"/>
</dbReference>
<evidence type="ECO:0000256" key="6">
    <source>
        <dbReference type="ARBA" id="ARBA00023004"/>
    </source>
</evidence>
<evidence type="ECO:0000256" key="9">
    <source>
        <dbReference type="RuleBase" id="RU000461"/>
    </source>
</evidence>
<protein>
    <submittedName>
        <fullName evidence="10">Cytochrome P450</fullName>
    </submittedName>
</protein>
<evidence type="ECO:0000313" key="10">
    <source>
        <dbReference type="EMBL" id="KAA2238015.1"/>
    </source>
</evidence>
<keyword evidence="7 9" id="KW-0503">Monooxygenase</keyword>
<keyword evidence="4 9" id="KW-0479">Metal-binding</keyword>
<dbReference type="GO" id="GO:0004497">
    <property type="term" value="F:monooxygenase activity"/>
    <property type="evidence" value="ECO:0007669"/>
    <property type="project" value="UniProtKB-KW"/>
</dbReference>
<dbReference type="InterPro" id="IPR017972">
    <property type="entry name" value="Cyt_P450_CS"/>
</dbReference>
<comment type="cofactor">
    <cofactor evidence="1">
        <name>heme</name>
        <dbReference type="ChEBI" id="CHEBI:30413"/>
    </cofactor>
</comment>
<dbReference type="PANTHER" id="PTHR46696:SF1">
    <property type="entry name" value="CYTOCHROME P450 YJIB-RELATED"/>
    <property type="match status" value="1"/>
</dbReference>
<dbReference type="OrthoDB" id="9801155at2"/>
<proteinExistence type="inferred from homology"/>
<gene>
    <name evidence="10" type="ORF">F0L46_07015</name>
</gene>
<evidence type="ECO:0000256" key="1">
    <source>
        <dbReference type="ARBA" id="ARBA00001971"/>
    </source>
</evidence>
<dbReference type="PRINTS" id="PR00359">
    <property type="entry name" value="BP450"/>
</dbReference>
<keyword evidence="6 9" id="KW-0408">Iron</keyword>
<dbReference type="InterPro" id="IPR001128">
    <property type="entry name" value="Cyt_P450"/>
</dbReference>
<keyword evidence="3 9" id="KW-0349">Heme</keyword>